<evidence type="ECO:0000313" key="3">
    <source>
        <dbReference type="EMBL" id="AQS36129.1"/>
    </source>
</evidence>
<dbReference type="InterPro" id="IPR015059">
    <property type="entry name" value="Ca_cell_adhesion_N_dom"/>
</dbReference>
<name>A0A1S6HKU3_9GAMM</name>
<dbReference type="GO" id="GO:0005509">
    <property type="term" value="F:calcium ion binding"/>
    <property type="evidence" value="ECO:0007669"/>
    <property type="project" value="TreeGrafter"/>
</dbReference>
<protein>
    <submittedName>
        <fullName evidence="3">Membrane binding/Beta/Gamma crystallin</fullName>
    </submittedName>
</protein>
<evidence type="ECO:0000313" key="4">
    <source>
        <dbReference type="Proteomes" id="UP000189545"/>
    </source>
</evidence>
<proteinExistence type="predicted"/>
<dbReference type="GO" id="GO:0016339">
    <property type="term" value="P:calcium-dependent cell-cell adhesion via plasma membrane cell adhesion molecules"/>
    <property type="evidence" value="ECO:0007669"/>
    <property type="project" value="TreeGrafter"/>
</dbReference>
<dbReference type="Gene3D" id="2.60.20.10">
    <property type="entry name" value="Crystallins"/>
    <property type="match status" value="1"/>
</dbReference>
<dbReference type="RefSeq" id="WP_077751460.1">
    <property type="nucleotide sequence ID" value="NZ_CP014782.1"/>
</dbReference>
<dbReference type="PANTHER" id="PTHR38083">
    <property type="entry name" value="CALCIUM-DEPENDENT CELL ADHESION MOLECULE 1-RELATED"/>
    <property type="match status" value="1"/>
</dbReference>
<accession>A0A1S6HKU3</accession>
<dbReference type="InterPro" id="IPR052885">
    <property type="entry name" value="Dictyostelium_CAD"/>
</dbReference>
<keyword evidence="4" id="KW-1185">Reference proteome</keyword>
<organism evidence="3 4">
    <name type="scientific">Shewanella psychrophila</name>
    <dbReference type="NCBI Taxonomy" id="225848"/>
    <lineage>
        <taxon>Bacteria</taxon>
        <taxon>Pseudomonadati</taxon>
        <taxon>Pseudomonadota</taxon>
        <taxon>Gammaproteobacteria</taxon>
        <taxon>Alteromonadales</taxon>
        <taxon>Shewanellaceae</taxon>
        <taxon>Shewanella</taxon>
    </lineage>
</organism>
<evidence type="ECO:0000259" key="2">
    <source>
        <dbReference type="Pfam" id="PF14564"/>
    </source>
</evidence>
<dbReference type="Pfam" id="PF08964">
    <property type="entry name" value="Crystall_3"/>
    <property type="match status" value="1"/>
</dbReference>
<dbReference type="PANTHER" id="PTHR38083:SF1">
    <property type="entry name" value="CALCIUM-DEPENDENT CELL ADHESION MOLECULE 1-RELATED"/>
    <property type="match status" value="1"/>
</dbReference>
<dbReference type="Proteomes" id="UP000189545">
    <property type="component" value="Chromosome"/>
</dbReference>
<dbReference type="EMBL" id="CP014782">
    <property type="protein sequence ID" value="AQS36129.1"/>
    <property type="molecule type" value="Genomic_DNA"/>
</dbReference>
<dbReference type="InterPro" id="IPR029283">
    <property type="entry name" value="Membrane-bd"/>
</dbReference>
<dbReference type="GO" id="GO:0005516">
    <property type="term" value="F:calmodulin binding"/>
    <property type="evidence" value="ECO:0007669"/>
    <property type="project" value="TreeGrafter"/>
</dbReference>
<dbReference type="OrthoDB" id="4131494at2"/>
<feature type="domain" description="Calcium-dependent cell adhesion molecule 1 membrane-binding" evidence="2">
    <location>
        <begin position="105"/>
        <end position="206"/>
    </location>
</feature>
<dbReference type="STRING" id="225848.Sps_00940"/>
<dbReference type="Gene3D" id="2.60.40.1720">
    <property type="entry name" value="Calcium-dependent cell adhesion molecule-1"/>
    <property type="match status" value="1"/>
</dbReference>
<dbReference type="InterPro" id="IPR038423">
    <property type="entry name" value="CAD_C_sf"/>
</dbReference>
<gene>
    <name evidence="3" type="ORF">Sps_00940</name>
</gene>
<reference evidence="3 4" key="1">
    <citation type="submission" date="2016-03" db="EMBL/GenBank/DDBJ databases">
        <title>Complete genome sequence of Shewanella psychrophila WP2, a deep sea bacterium isolated from west Pacific sediment.</title>
        <authorList>
            <person name="Xu G."/>
            <person name="Jian H."/>
        </authorList>
    </citation>
    <scope>NUCLEOTIDE SEQUENCE [LARGE SCALE GENOMIC DNA]</scope>
    <source>
        <strain evidence="3 4">WP2</strain>
    </source>
</reference>
<dbReference type="KEGG" id="spsw:Sps_00940"/>
<evidence type="ECO:0000259" key="1">
    <source>
        <dbReference type="Pfam" id="PF08964"/>
    </source>
</evidence>
<dbReference type="GO" id="GO:0005911">
    <property type="term" value="C:cell-cell junction"/>
    <property type="evidence" value="ECO:0007669"/>
    <property type="project" value="TreeGrafter"/>
</dbReference>
<feature type="domain" description="Calcium-dependent cell adhesion molecule N-terminal" evidence="1">
    <location>
        <begin position="9"/>
        <end position="91"/>
    </location>
</feature>
<dbReference type="AlphaFoldDB" id="A0A1S6HKU3"/>
<dbReference type="Pfam" id="PF14564">
    <property type="entry name" value="Membrane_bind"/>
    <property type="match status" value="1"/>
</dbReference>
<sequence>MSKAQVHNTTCTLFEAPVYDGIEHTYSPEDGVIGATEEGFNDKTQSIRVGKDVSIICWQHGEGLGITKQFKEDEPKIGNSFGEGISCFCVIPNDNDVIYIKLETNKNIEGVYTLHSNVSGSGALIPVVSSSDDPDFYPIGKMSPEQIEDMFISVQVEKDGIYPANGALYFKHSAQSGGVEVDWNASDNLFPSNMSVKPVSEAKNYFVLTLESV</sequence>
<dbReference type="GO" id="GO:0009897">
    <property type="term" value="C:external side of plasma membrane"/>
    <property type="evidence" value="ECO:0007669"/>
    <property type="project" value="TreeGrafter"/>
</dbReference>